<gene>
    <name evidence="1" type="ORF">EB796_013873</name>
</gene>
<comment type="caution">
    <text evidence="1">The sequence shown here is derived from an EMBL/GenBank/DDBJ whole genome shotgun (WGS) entry which is preliminary data.</text>
</comment>
<dbReference type="EMBL" id="VXIV02002018">
    <property type="protein sequence ID" value="KAF6027815.1"/>
    <property type="molecule type" value="Genomic_DNA"/>
</dbReference>
<protein>
    <submittedName>
        <fullName evidence="1">Uncharacterized protein</fullName>
    </submittedName>
</protein>
<sequence>MAITPHSNLFHLILEPYSILFHVILTPYSKLFYLILEPYSSLSSHHILHYSYTIFYSQVLDAWGKPRTRFSLKYSTGSVITSSLLPSDLLWRE</sequence>
<dbReference type="Proteomes" id="UP000593567">
    <property type="component" value="Unassembled WGS sequence"/>
</dbReference>
<organism evidence="1 2">
    <name type="scientific">Bugula neritina</name>
    <name type="common">Brown bryozoan</name>
    <name type="synonym">Sertularia neritina</name>
    <dbReference type="NCBI Taxonomy" id="10212"/>
    <lineage>
        <taxon>Eukaryota</taxon>
        <taxon>Metazoa</taxon>
        <taxon>Spiralia</taxon>
        <taxon>Lophotrochozoa</taxon>
        <taxon>Bryozoa</taxon>
        <taxon>Gymnolaemata</taxon>
        <taxon>Cheilostomatida</taxon>
        <taxon>Flustrina</taxon>
        <taxon>Buguloidea</taxon>
        <taxon>Bugulidae</taxon>
        <taxon>Bugula</taxon>
    </lineage>
</organism>
<evidence type="ECO:0000313" key="2">
    <source>
        <dbReference type="Proteomes" id="UP000593567"/>
    </source>
</evidence>
<accession>A0A7J7JP56</accession>
<proteinExistence type="predicted"/>
<name>A0A7J7JP56_BUGNE</name>
<keyword evidence="2" id="KW-1185">Reference proteome</keyword>
<dbReference type="AlphaFoldDB" id="A0A7J7JP56"/>
<reference evidence="1" key="1">
    <citation type="submission" date="2020-06" db="EMBL/GenBank/DDBJ databases">
        <title>Draft genome of Bugula neritina, a colonial animal packing powerful symbionts and potential medicines.</title>
        <authorList>
            <person name="Rayko M."/>
        </authorList>
    </citation>
    <scope>NUCLEOTIDE SEQUENCE [LARGE SCALE GENOMIC DNA]</scope>
    <source>
        <strain evidence="1">Kwan_BN1</strain>
    </source>
</reference>
<evidence type="ECO:0000313" key="1">
    <source>
        <dbReference type="EMBL" id="KAF6027815.1"/>
    </source>
</evidence>